<protein>
    <recommendedName>
        <fullName evidence="10">glycogenin glucosyltransferase</fullName>
        <ecNumber evidence="10">2.4.1.186</ecNumber>
    </recommendedName>
</protein>
<comment type="catalytic activity">
    <reaction evidence="12">
        <text>L-tyrosyl-[glycogenin] + UDP-alpha-D-glucose = alpha-D-glucosyl-L-tyrosyl-[glycogenin] + UDP + H(+)</text>
        <dbReference type="Rhea" id="RHEA:23360"/>
        <dbReference type="Rhea" id="RHEA-COMP:14604"/>
        <dbReference type="Rhea" id="RHEA-COMP:14605"/>
        <dbReference type="ChEBI" id="CHEBI:15378"/>
        <dbReference type="ChEBI" id="CHEBI:46858"/>
        <dbReference type="ChEBI" id="CHEBI:58223"/>
        <dbReference type="ChEBI" id="CHEBI:58885"/>
        <dbReference type="ChEBI" id="CHEBI:140573"/>
        <dbReference type="EC" id="2.4.1.186"/>
    </reaction>
</comment>
<proteinExistence type="inferred from homology"/>
<evidence type="ECO:0000256" key="2">
    <source>
        <dbReference type="ARBA" id="ARBA00004496"/>
    </source>
</evidence>
<evidence type="ECO:0000256" key="3">
    <source>
        <dbReference type="ARBA" id="ARBA00022490"/>
    </source>
</evidence>
<dbReference type="GO" id="GO:0046872">
    <property type="term" value="F:metal ion binding"/>
    <property type="evidence" value="ECO:0007669"/>
    <property type="project" value="UniProtKB-KW"/>
</dbReference>
<evidence type="ECO:0000256" key="10">
    <source>
        <dbReference type="ARBA" id="ARBA00038934"/>
    </source>
</evidence>
<evidence type="ECO:0000256" key="11">
    <source>
        <dbReference type="ARBA" id="ARBA00050886"/>
    </source>
</evidence>
<dbReference type="Proteomes" id="UP001140091">
    <property type="component" value="Unassembled WGS sequence"/>
</dbReference>
<sequence length="613" mass="67817">MASPYAFVTLISSDSYLPGALAQVAALRDLESDPNLTYVCLVTPETVDVSTIKLLRKTFDLVVGVEVLEDEDKRGLQLLGRPDLATVLTKLHVFRLVQFSKIVFLDADVLPLRSLSHLFQLPHEFSAAPDVGWPDIFNSGVLVFTPGEDKFNELNDLLKSKGTWDGGDQGLLNEWRGNNWNRLSFTYNTTPTAAYTYAPAYERFGSEISALHFIGKNKPWNSIAYRVPFTSRSLVASDPAQQAYDYDSLVDRWYAVYDKHYRSEPIAPGPSFRFEKYTSVWDEPNSSSSATPVDSLDLNELKQLAIQGIAVASNQHQTGEGKYITPAFEDERWKKPRKTWDDRLEESGRDGDDEDNADDEDENDDFEDDTKWDESDEESNPPPSKTPAGITTLTKGKKDYRDQAIQATPQVQDQATQAGEDVIIAKKIRRSSMKQLSIPAGNFLKPPSTRDAAISTSPLLSTGTAAPKRPARGSIRSGSTSPSFTPHVRSPMRSPTREFIVPVLAPQTNGGEHHLRPAPQLSIPPARTNNRPFSPNIKSPPGSRQVSNESSITSPGDSSGAHTPLAESPLGGPVRVSGRVWDPARGVEIFKRGSEEVLARFLRMGSWENETVR</sequence>
<evidence type="ECO:0000256" key="8">
    <source>
        <dbReference type="ARBA" id="ARBA00023211"/>
    </source>
</evidence>
<comment type="similarity">
    <text evidence="9">Belongs to the glycosyltransferase 8 family. Glycogenin subfamily.</text>
</comment>
<dbReference type="OrthoDB" id="2014201at2759"/>
<comment type="subcellular location">
    <subcellularLocation>
        <location evidence="2">Cytoplasm</location>
    </subcellularLocation>
</comment>
<keyword evidence="4" id="KW-0808">Transferase</keyword>
<dbReference type="EMBL" id="JANBPK010000876">
    <property type="protein sequence ID" value="KAJ2929394.1"/>
    <property type="molecule type" value="Genomic_DNA"/>
</dbReference>
<keyword evidence="16" id="KW-1185">Reference proteome</keyword>
<evidence type="ECO:0000256" key="14">
    <source>
        <dbReference type="SAM" id="MobiDB-lite"/>
    </source>
</evidence>
<evidence type="ECO:0000256" key="4">
    <source>
        <dbReference type="ARBA" id="ARBA00022679"/>
    </source>
</evidence>
<feature type="compositionally biased region" description="Polar residues" evidence="14">
    <location>
        <begin position="405"/>
        <end position="417"/>
    </location>
</feature>
<evidence type="ECO:0000256" key="6">
    <source>
        <dbReference type="ARBA" id="ARBA00023056"/>
    </source>
</evidence>
<reference evidence="15" key="1">
    <citation type="submission" date="2022-06" db="EMBL/GenBank/DDBJ databases">
        <title>Genome Sequence of Candolleomyces eurysporus.</title>
        <authorList>
            <person name="Buettner E."/>
        </authorList>
    </citation>
    <scope>NUCLEOTIDE SEQUENCE</scope>
    <source>
        <strain evidence="15">VTCC 930004</strain>
    </source>
</reference>
<keyword evidence="5" id="KW-0479">Metal-binding</keyword>
<keyword evidence="8" id="KW-0464">Manganese</keyword>
<organism evidence="15 16">
    <name type="scientific">Candolleomyces eurysporus</name>
    <dbReference type="NCBI Taxonomy" id="2828524"/>
    <lineage>
        <taxon>Eukaryota</taxon>
        <taxon>Fungi</taxon>
        <taxon>Dikarya</taxon>
        <taxon>Basidiomycota</taxon>
        <taxon>Agaricomycotina</taxon>
        <taxon>Agaricomycetes</taxon>
        <taxon>Agaricomycetidae</taxon>
        <taxon>Agaricales</taxon>
        <taxon>Agaricineae</taxon>
        <taxon>Psathyrellaceae</taxon>
        <taxon>Candolleomyces</taxon>
    </lineage>
</organism>
<name>A0A9W8MI45_9AGAR</name>
<evidence type="ECO:0000256" key="13">
    <source>
        <dbReference type="ARBA" id="ARBA00057883"/>
    </source>
</evidence>
<dbReference type="PANTHER" id="PTHR11183">
    <property type="entry name" value="GLYCOGENIN SUBFAMILY MEMBER"/>
    <property type="match status" value="1"/>
</dbReference>
<gene>
    <name evidence="15" type="ORF">H1R20_g7708</name>
</gene>
<dbReference type="InterPro" id="IPR050587">
    <property type="entry name" value="GNT1/Glycosyltrans_8"/>
</dbReference>
<feature type="region of interest" description="Disordered" evidence="14">
    <location>
        <begin position="439"/>
        <end position="494"/>
    </location>
</feature>
<accession>A0A9W8MI45</accession>
<feature type="compositionally biased region" description="Polar residues" evidence="14">
    <location>
        <begin position="454"/>
        <end position="464"/>
    </location>
</feature>
<dbReference type="GO" id="GO:0005737">
    <property type="term" value="C:cytoplasm"/>
    <property type="evidence" value="ECO:0007669"/>
    <property type="project" value="UniProtKB-SubCell"/>
</dbReference>
<comment type="function">
    <text evidence="13">Self-glucosylating initiator of glycogen synthesis. It catalyzes the formation of a short alpha (1,4)-glucosyl chain covalently attached via a glucose 1-O-tyrosyl linkage to internal tyrosine residues and these chains act as primers for the elongation reaction catalyzed by glycogen synthase.</text>
</comment>
<feature type="compositionally biased region" description="Acidic residues" evidence="14">
    <location>
        <begin position="351"/>
        <end position="379"/>
    </location>
</feature>
<feature type="compositionally biased region" description="Basic and acidic residues" evidence="14">
    <location>
        <begin position="339"/>
        <end position="350"/>
    </location>
</feature>
<dbReference type="InterPro" id="IPR029044">
    <property type="entry name" value="Nucleotide-diphossugar_trans"/>
</dbReference>
<evidence type="ECO:0000256" key="5">
    <source>
        <dbReference type="ARBA" id="ARBA00022723"/>
    </source>
</evidence>
<dbReference type="GO" id="GO:0005978">
    <property type="term" value="P:glycogen biosynthetic process"/>
    <property type="evidence" value="ECO:0007669"/>
    <property type="project" value="UniProtKB-KW"/>
</dbReference>
<dbReference type="AlphaFoldDB" id="A0A9W8MI45"/>
<feature type="non-terminal residue" evidence="15">
    <location>
        <position position="613"/>
    </location>
</feature>
<keyword evidence="7" id="KW-0325">Glycoprotein</keyword>
<dbReference type="CDD" id="cd02537">
    <property type="entry name" value="GT8_Glycogenin"/>
    <property type="match status" value="1"/>
</dbReference>
<dbReference type="FunFam" id="3.90.550.10:FF:000092">
    <property type="entry name" value="Glycogenin 2"/>
    <property type="match status" value="1"/>
</dbReference>
<keyword evidence="3" id="KW-0963">Cytoplasm</keyword>
<dbReference type="Pfam" id="PF01501">
    <property type="entry name" value="Glyco_transf_8"/>
    <property type="match status" value="1"/>
</dbReference>
<dbReference type="SUPFAM" id="SSF53448">
    <property type="entry name" value="Nucleotide-diphospho-sugar transferases"/>
    <property type="match status" value="1"/>
</dbReference>
<evidence type="ECO:0000256" key="12">
    <source>
        <dbReference type="ARBA" id="ARBA00052293"/>
    </source>
</evidence>
<evidence type="ECO:0000256" key="7">
    <source>
        <dbReference type="ARBA" id="ARBA00023180"/>
    </source>
</evidence>
<feature type="compositionally biased region" description="Polar residues" evidence="14">
    <location>
        <begin position="527"/>
        <end position="561"/>
    </location>
</feature>
<dbReference type="InterPro" id="IPR002495">
    <property type="entry name" value="Glyco_trans_8"/>
</dbReference>
<comment type="catalytic activity">
    <reaction evidence="11">
        <text>[1,4-alpha-D-glucosyl](n)-L-tyrosyl-[glycogenin] + UDP-alpha-D-glucose = [1,4-alpha-D-glucosyl](n+1)-L-tyrosyl-[glycogenin] + UDP + H(+)</text>
        <dbReference type="Rhea" id="RHEA:56560"/>
        <dbReference type="Rhea" id="RHEA-COMP:14606"/>
        <dbReference type="Rhea" id="RHEA-COMP:14607"/>
        <dbReference type="ChEBI" id="CHEBI:15378"/>
        <dbReference type="ChEBI" id="CHEBI:58223"/>
        <dbReference type="ChEBI" id="CHEBI:58885"/>
        <dbReference type="ChEBI" id="CHEBI:140574"/>
        <dbReference type="EC" id="2.4.1.186"/>
    </reaction>
</comment>
<evidence type="ECO:0000313" key="15">
    <source>
        <dbReference type="EMBL" id="KAJ2929394.1"/>
    </source>
</evidence>
<evidence type="ECO:0000313" key="16">
    <source>
        <dbReference type="Proteomes" id="UP001140091"/>
    </source>
</evidence>
<comment type="caution">
    <text evidence="15">The sequence shown here is derived from an EMBL/GenBank/DDBJ whole genome shotgun (WGS) entry which is preliminary data.</text>
</comment>
<comment type="cofactor">
    <cofactor evidence="1">
        <name>Mn(2+)</name>
        <dbReference type="ChEBI" id="CHEBI:29035"/>
    </cofactor>
</comment>
<dbReference type="Gene3D" id="3.90.550.10">
    <property type="entry name" value="Spore Coat Polysaccharide Biosynthesis Protein SpsA, Chain A"/>
    <property type="match status" value="1"/>
</dbReference>
<feature type="region of interest" description="Disordered" evidence="14">
    <location>
        <begin position="339"/>
        <end position="417"/>
    </location>
</feature>
<feature type="region of interest" description="Disordered" evidence="14">
    <location>
        <begin position="507"/>
        <end position="575"/>
    </location>
</feature>
<keyword evidence="6" id="KW-0320">Glycogen biosynthesis</keyword>
<dbReference type="EC" id="2.4.1.186" evidence="10"/>
<evidence type="ECO:0000256" key="9">
    <source>
        <dbReference type="ARBA" id="ARBA00038162"/>
    </source>
</evidence>
<evidence type="ECO:0000256" key="1">
    <source>
        <dbReference type="ARBA" id="ARBA00001936"/>
    </source>
</evidence>
<dbReference type="GO" id="GO:0008466">
    <property type="term" value="F:glycogenin glucosyltransferase activity"/>
    <property type="evidence" value="ECO:0007669"/>
    <property type="project" value="UniProtKB-EC"/>
</dbReference>